<dbReference type="EMBL" id="BTRK01000005">
    <property type="protein sequence ID" value="GMR50897.1"/>
    <property type="molecule type" value="Genomic_DNA"/>
</dbReference>
<keyword evidence="1" id="KW-1133">Transmembrane helix</keyword>
<dbReference type="AlphaFoldDB" id="A0AAN5CUK9"/>
<evidence type="ECO:0000256" key="1">
    <source>
        <dbReference type="SAM" id="Phobius"/>
    </source>
</evidence>
<organism evidence="2 3">
    <name type="scientific">Pristionchus mayeri</name>
    <dbReference type="NCBI Taxonomy" id="1317129"/>
    <lineage>
        <taxon>Eukaryota</taxon>
        <taxon>Metazoa</taxon>
        <taxon>Ecdysozoa</taxon>
        <taxon>Nematoda</taxon>
        <taxon>Chromadorea</taxon>
        <taxon>Rhabditida</taxon>
        <taxon>Rhabditina</taxon>
        <taxon>Diplogasteromorpha</taxon>
        <taxon>Diplogasteroidea</taxon>
        <taxon>Neodiplogasteridae</taxon>
        <taxon>Pristionchus</taxon>
    </lineage>
</organism>
<keyword evidence="1" id="KW-0812">Transmembrane</keyword>
<feature type="transmembrane region" description="Helical" evidence="1">
    <location>
        <begin position="48"/>
        <end position="72"/>
    </location>
</feature>
<accession>A0AAN5CUK9</accession>
<feature type="non-terminal residue" evidence="2">
    <location>
        <position position="1"/>
    </location>
</feature>
<proteinExistence type="predicted"/>
<sequence length="76" mass="7342">IACAFSHNKSDTMAAFSAAEAAAGAAASEKNPMEAAGIVAGAGAGKSLVMTIIALGASIIDTVVCIVAIFCAKKAV</sequence>
<name>A0AAN5CUK9_9BILA</name>
<reference evidence="3" key="1">
    <citation type="submission" date="2022-10" db="EMBL/GenBank/DDBJ databases">
        <title>Genome assembly of Pristionchus species.</title>
        <authorList>
            <person name="Yoshida K."/>
            <person name="Sommer R.J."/>
        </authorList>
    </citation>
    <scope>NUCLEOTIDE SEQUENCE [LARGE SCALE GENOMIC DNA]</scope>
    <source>
        <strain evidence="3">RS5460</strain>
    </source>
</reference>
<protein>
    <submittedName>
        <fullName evidence="2">Uncharacterized protein</fullName>
    </submittedName>
</protein>
<gene>
    <name evidence="2" type="ORF">PMAYCL1PPCAC_21092</name>
</gene>
<evidence type="ECO:0000313" key="3">
    <source>
        <dbReference type="Proteomes" id="UP001328107"/>
    </source>
</evidence>
<keyword evidence="1" id="KW-0472">Membrane</keyword>
<dbReference type="Proteomes" id="UP001328107">
    <property type="component" value="Unassembled WGS sequence"/>
</dbReference>
<keyword evidence="3" id="KW-1185">Reference proteome</keyword>
<comment type="caution">
    <text evidence="2">The sequence shown here is derived from an EMBL/GenBank/DDBJ whole genome shotgun (WGS) entry which is preliminary data.</text>
</comment>
<evidence type="ECO:0000313" key="2">
    <source>
        <dbReference type="EMBL" id="GMR50897.1"/>
    </source>
</evidence>